<dbReference type="AlphaFoldDB" id="A0A3P3ZMF7"/>
<dbReference type="GO" id="GO:0017004">
    <property type="term" value="P:cytochrome complex assembly"/>
    <property type="evidence" value="ECO:0007669"/>
    <property type="project" value="TreeGrafter"/>
</dbReference>
<dbReference type="PIRSF" id="PIRSF000169">
    <property type="entry name" value="SDH_D"/>
    <property type="match status" value="1"/>
</dbReference>
<feature type="transmembrane region" description="Helical" evidence="16">
    <location>
        <begin position="21"/>
        <end position="39"/>
    </location>
</feature>
<dbReference type="PANTHER" id="PTHR38689:SF1">
    <property type="entry name" value="SUCCINATE DEHYDROGENASE HYDROPHOBIC MEMBRANE ANCHOR SUBUNIT"/>
    <property type="match status" value="1"/>
</dbReference>
<dbReference type="GO" id="GO:0006099">
    <property type="term" value="P:tricarboxylic acid cycle"/>
    <property type="evidence" value="ECO:0007669"/>
    <property type="project" value="UniProtKB-UniPathway"/>
</dbReference>
<evidence type="ECO:0000256" key="13">
    <source>
        <dbReference type="ARBA" id="ARBA00022989"/>
    </source>
</evidence>
<evidence type="ECO:0000256" key="8">
    <source>
        <dbReference type="ARBA" id="ARBA00022532"/>
    </source>
</evidence>
<evidence type="ECO:0000256" key="14">
    <source>
        <dbReference type="ARBA" id="ARBA00023004"/>
    </source>
</evidence>
<name>A0A3P3ZMF7_9ZZZZ</name>
<dbReference type="GO" id="GO:0020037">
    <property type="term" value="F:heme binding"/>
    <property type="evidence" value="ECO:0007669"/>
    <property type="project" value="InterPro"/>
</dbReference>
<feature type="transmembrane region" description="Helical" evidence="16">
    <location>
        <begin position="59"/>
        <end position="80"/>
    </location>
</feature>
<sequence>MVKRIVVGAHYGLRDWLVQRITAVIMGGYTLMALLWVVLAHPADRHEWATLLHERPVRIATFLFILALCWHAWIGLRAIFMDYIQPVGLRLTLQVGVILTLLPEVLWSAEILWG</sequence>
<comment type="function">
    <text evidence="2">Membrane-anchoring subunit of succinate dehydrogenase (SDH).</text>
</comment>
<dbReference type="GO" id="GO:0046872">
    <property type="term" value="F:metal ion binding"/>
    <property type="evidence" value="ECO:0007669"/>
    <property type="project" value="UniProtKB-KW"/>
</dbReference>
<dbReference type="SUPFAM" id="SSF81343">
    <property type="entry name" value="Fumarate reductase respiratory complex transmembrane subunits"/>
    <property type="match status" value="1"/>
</dbReference>
<keyword evidence="5" id="KW-0813">Transport</keyword>
<evidence type="ECO:0000256" key="4">
    <source>
        <dbReference type="ARBA" id="ARBA00005163"/>
    </source>
</evidence>
<evidence type="ECO:0000256" key="1">
    <source>
        <dbReference type="ARBA" id="ARBA00001971"/>
    </source>
</evidence>
<comment type="subcellular location">
    <subcellularLocation>
        <location evidence="3">Cell inner membrane</location>
        <topology evidence="3">Multi-pass membrane protein</topology>
    </subcellularLocation>
</comment>
<evidence type="ECO:0000256" key="6">
    <source>
        <dbReference type="ARBA" id="ARBA00022475"/>
    </source>
</evidence>
<keyword evidence="6" id="KW-1003">Cell membrane</keyword>
<keyword evidence="11" id="KW-0479">Metal-binding</keyword>
<keyword evidence="8" id="KW-0816">Tricarboxylic acid cycle</keyword>
<dbReference type="PANTHER" id="PTHR38689">
    <property type="entry name" value="SUCCINATE DEHYDROGENASE HYDROPHOBIC MEMBRANE ANCHOR SUBUNIT"/>
    <property type="match status" value="1"/>
</dbReference>
<keyword evidence="10 16" id="KW-0812">Transmembrane</keyword>
<keyword evidence="14" id="KW-0408">Iron</keyword>
<evidence type="ECO:0000256" key="7">
    <source>
        <dbReference type="ARBA" id="ARBA00022519"/>
    </source>
</evidence>
<evidence type="ECO:0000256" key="12">
    <source>
        <dbReference type="ARBA" id="ARBA00022982"/>
    </source>
</evidence>
<accession>A0A3P3ZMF7</accession>
<evidence type="ECO:0000256" key="5">
    <source>
        <dbReference type="ARBA" id="ARBA00022448"/>
    </source>
</evidence>
<dbReference type="InterPro" id="IPR034804">
    <property type="entry name" value="SQR/QFR_C/D"/>
</dbReference>
<feature type="transmembrane region" description="Helical" evidence="16">
    <location>
        <begin position="87"/>
        <end position="109"/>
    </location>
</feature>
<evidence type="ECO:0000256" key="2">
    <source>
        <dbReference type="ARBA" id="ARBA00004050"/>
    </source>
</evidence>
<keyword evidence="13 16" id="KW-1133">Transmembrane helix</keyword>
<dbReference type="GO" id="GO:0009055">
    <property type="term" value="F:electron transfer activity"/>
    <property type="evidence" value="ECO:0007669"/>
    <property type="project" value="TreeGrafter"/>
</dbReference>
<dbReference type="NCBIfam" id="TIGR02968">
    <property type="entry name" value="succ_dehyd_anc"/>
    <property type="match status" value="1"/>
</dbReference>
<dbReference type="Pfam" id="PF01127">
    <property type="entry name" value="Sdh_cyt"/>
    <property type="match status" value="1"/>
</dbReference>
<organism evidence="17">
    <name type="scientific">mine drainage metagenome</name>
    <dbReference type="NCBI Taxonomy" id="410659"/>
    <lineage>
        <taxon>unclassified sequences</taxon>
        <taxon>metagenomes</taxon>
        <taxon>ecological metagenomes</taxon>
    </lineage>
</organism>
<reference evidence="17" key="1">
    <citation type="submission" date="2018-10" db="EMBL/GenBank/DDBJ databases">
        <authorList>
            <person name="Plewniak F."/>
        </authorList>
    </citation>
    <scope>NUCLEOTIDE SEQUENCE</scope>
</reference>
<evidence type="ECO:0000256" key="3">
    <source>
        <dbReference type="ARBA" id="ARBA00004429"/>
    </source>
</evidence>
<evidence type="ECO:0000256" key="16">
    <source>
        <dbReference type="SAM" id="Phobius"/>
    </source>
</evidence>
<dbReference type="GO" id="GO:0005886">
    <property type="term" value="C:plasma membrane"/>
    <property type="evidence" value="ECO:0007669"/>
    <property type="project" value="UniProtKB-SubCell"/>
</dbReference>
<comment type="cofactor">
    <cofactor evidence="1">
        <name>heme</name>
        <dbReference type="ChEBI" id="CHEBI:30413"/>
    </cofactor>
</comment>
<dbReference type="EMBL" id="UOYP01000112">
    <property type="protein sequence ID" value="VAY87331.1"/>
    <property type="molecule type" value="Genomic_DNA"/>
</dbReference>
<gene>
    <name evidence="17" type="primary">sdhD</name>
    <name evidence="17" type="ORF">CARN8_20014</name>
</gene>
<evidence type="ECO:0000256" key="9">
    <source>
        <dbReference type="ARBA" id="ARBA00022617"/>
    </source>
</evidence>
<dbReference type="UniPathway" id="UPA00223"/>
<dbReference type="Gene3D" id="1.20.1300.10">
    <property type="entry name" value="Fumarate reductase/succinate dehydrogenase, transmembrane subunit"/>
    <property type="match status" value="1"/>
</dbReference>
<keyword evidence="9" id="KW-0349">Heme</keyword>
<protein>
    <submittedName>
        <fullName evidence="17">Succinate dehydrogenase hydrophobic membrane anchor subunit</fullName>
    </submittedName>
</protein>
<evidence type="ECO:0000256" key="10">
    <source>
        <dbReference type="ARBA" id="ARBA00022692"/>
    </source>
</evidence>
<keyword evidence="15 16" id="KW-0472">Membrane</keyword>
<evidence type="ECO:0000256" key="11">
    <source>
        <dbReference type="ARBA" id="ARBA00022723"/>
    </source>
</evidence>
<dbReference type="InterPro" id="IPR000701">
    <property type="entry name" value="SuccDH_FuR_B_TM-su"/>
</dbReference>
<proteinExistence type="predicted"/>
<dbReference type="CDD" id="cd03494">
    <property type="entry name" value="SQR_TypeC_SdhD"/>
    <property type="match status" value="1"/>
</dbReference>
<dbReference type="InterPro" id="IPR014312">
    <property type="entry name" value="Succ_DH_anchor"/>
</dbReference>
<comment type="pathway">
    <text evidence="4">Carbohydrate metabolism; tricarboxylic acid cycle.</text>
</comment>
<evidence type="ECO:0000256" key="15">
    <source>
        <dbReference type="ARBA" id="ARBA00023136"/>
    </source>
</evidence>
<evidence type="ECO:0000313" key="17">
    <source>
        <dbReference type="EMBL" id="VAY87331.1"/>
    </source>
</evidence>
<keyword evidence="7" id="KW-0997">Cell inner membrane</keyword>
<keyword evidence="12" id="KW-0249">Electron transport</keyword>